<dbReference type="Proteomes" id="UP001148932">
    <property type="component" value="Unassembled WGS sequence"/>
</dbReference>
<name>A0ABT5RXC1_9BURK</name>
<dbReference type="RefSeq" id="WP_274110880.1">
    <property type="nucleotide sequence ID" value="NZ_JAPCKI010000006.1"/>
</dbReference>
<protein>
    <submittedName>
        <fullName evidence="1">Uncharacterized protein</fullName>
    </submittedName>
</protein>
<accession>A0ABT5RXC1</accession>
<comment type="caution">
    <text evidence="1">The sequence shown here is derived from an EMBL/GenBank/DDBJ whole genome shotgun (WGS) entry which is preliminary data.</text>
</comment>
<proteinExistence type="predicted"/>
<dbReference type="EMBL" id="JAPCKI010000006">
    <property type="protein sequence ID" value="MDD2178339.1"/>
    <property type="molecule type" value="Genomic_DNA"/>
</dbReference>
<keyword evidence="2" id="KW-1185">Reference proteome</keyword>
<gene>
    <name evidence="1" type="ORF">OIN59_12945</name>
</gene>
<organism evidence="1 2">
    <name type="scientific">Acidovorax benzenivorans</name>
    <dbReference type="NCBI Taxonomy" id="2987520"/>
    <lineage>
        <taxon>Bacteria</taxon>
        <taxon>Pseudomonadati</taxon>
        <taxon>Pseudomonadota</taxon>
        <taxon>Betaproteobacteria</taxon>
        <taxon>Burkholderiales</taxon>
        <taxon>Comamonadaceae</taxon>
        <taxon>Acidovorax</taxon>
    </lineage>
</organism>
<evidence type="ECO:0000313" key="2">
    <source>
        <dbReference type="Proteomes" id="UP001148932"/>
    </source>
</evidence>
<evidence type="ECO:0000313" key="1">
    <source>
        <dbReference type="EMBL" id="MDD2178339.1"/>
    </source>
</evidence>
<reference evidence="1" key="1">
    <citation type="submission" date="2022-10" db="EMBL/GenBank/DDBJ databases">
        <title>Description of microaerobic benzene degrading bacteria.</title>
        <authorList>
            <person name="Bedics A."/>
            <person name="Tancsics A."/>
            <person name="Banerjee S."/>
        </authorList>
    </citation>
    <scope>NUCLEOTIDE SEQUENCE</scope>
    <source>
        <strain evidence="1">D2M1</strain>
    </source>
</reference>
<sequence length="96" mass="10990">MNTGLGALTTVFPVRAFANQHFARYNTALTTKRAGTNRPFFLVERFWSSKLSGMGLRGLSGFLFWICANEGARTVFRMSGLLAWFWFAQVVWFIRD</sequence>